<dbReference type="Bgee" id="FBgn0070355">
    <property type="expression patterns" value="Expressed in female reproductive system and 2 other cell types or tissues"/>
</dbReference>
<evidence type="ECO:0000313" key="3">
    <source>
        <dbReference type="Proteomes" id="UP000001819"/>
    </source>
</evidence>
<dbReference type="GO" id="GO:0006338">
    <property type="term" value="P:chromatin remodeling"/>
    <property type="evidence" value="ECO:0007669"/>
    <property type="project" value="InterPro"/>
</dbReference>
<evidence type="ECO:0000259" key="2">
    <source>
        <dbReference type="SMART" id="SM01406"/>
    </source>
</evidence>
<dbReference type="GeneID" id="4803332"/>
<organism evidence="3 4">
    <name type="scientific">Drosophila pseudoobscura pseudoobscura</name>
    <name type="common">Fruit fly</name>
    <dbReference type="NCBI Taxonomy" id="46245"/>
    <lineage>
        <taxon>Eukaryota</taxon>
        <taxon>Metazoa</taxon>
        <taxon>Ecdysozoa</taxon>
        <taxon>Arthropoda</taxon>
        <taxon>Hexapoda</taxon>
        <taxon>Insecta</taxon>
        <taxon>Pterygota</taxon>
        <taxon>Neoptera</taxon>
        <taxon>Endopterygota</taxon>
        <taxon>Diptera</taxon>
        <taxon>Brachycera</taxon>
        <taxon>Muscomorpha</taxon>
        <taxon>Ephydroidea</taxon>
        <taxon>Drosophilidae</taxon>
        <taxon>Drosophila</taxon>
        <taxon>Sophophora</taxon>
    </lineage>
</organism>
<accession>A0A6I8ULX5</accession>
<feature type="region of interest" description="Disordered" evidence="1">
    <location>
        <begin position="19"/>
        <end position="53"/>
    </location>
</feature>
<protein>
    <submittedName>
        <fullName evidence="4">INO80 complex subunit B</fullName>
    </submittedName>
</protein>
<dbReference type="Proteomes" id="UP000001819">
    <property type="component" value="Chromosome 3"/>
</dbReference>
<gene>
    <name evidence="4" type="primary">LOC4803332</name>
</gene>
<dbReference type="InterPro" id="IPR007529">
    <property type="entry name" value="Znf_HIT"/>
</dbReference>
<feature type="compositionally biased region" description="Basic and acidic residues" evidence="1">
    <location>
        <begin position="203"/>
        <end position="228"/>
    </location>
</feature>
<dbReference type="Pfam" id="PF04795">
    <property type="entry name" value="PAPA-1"/>
    <property type="match status" value="1"/>
</dbReference>
<feature type="compositionally biased region" description="Polar residues" evidence="1">
    <location>
        <begin position="82"/>
        <end position="102"/>
    </location>
</feature>
<evidence type="ECO:0000256" key="1">
    <source>
        <dbReference type="SAM" id="MobiDB-lite"/>
    </source>
</evidence>
<dbReference type="GO" id="GO:0031011">
    <property type="term" value="C:Ino80 complex"/>
    <property type="evidence" value="ECO:0007669"/>
    <property type="project" value="InterPro"/>
</dbReference>
<dbReference type="RefSeq" id="XP_001357513.3">
    <property type="nucleotide sequence ID" value="XM_001357477.4"/>
</dbReference>
<feature type="compositionally biased region" description="Basic and acidic residues" evidence="1">
    <location>
        <begin position="180"/>
        <end position="192"/>
    </location>
</feature>
<dbReference type="PANTHER" id="PTHR21561:SF12">
    <property type="entry name" value="INO80 COMPLEX SUBUNIT B"/>
    <property type="match status" value="1"/>
</dbReference>
<dbReference type="SMART" id="SM01406">
    <property type="entry name" value="PAPA-1"/>
    <property type="match status" value="1"/>
</dbReference>
<dbReference type="AlphaFoldDB" id="A0A6I8ULX5"/>
<dbReference type="InParanoid" id="A0A6I8ULX5"/>
<dbReference type="InterPro" id="IPR029523">
    <property type="entry name" value="INO80B/Ies2"/>
</dbReference>
<feature type="compositionally biased region" description="Polar residues" evidence="1">
    <location>
        <begin position="36"/>
        <end position="45"/>
    </location>
</feature>
<dbReference type="CDD" id="cd23021">
    <property type="entry name" value="zf-HIT_IN80B"/>
    <property type="match status" value="1"/>
</dbReference>
<feature type="region of interest" description="Disordered" evidence="1">
    <location>
        <begin position="180"/>
        <end position="246"/>
    </location>
</feature>
<name>A0A6I8ULX5_DROPS</name>
<feature type="compositionally biased region" description="Polar residues" evidence="1">
    <location>
        <begin position="229"/>
        <end position="241"/>
    </location>
</feature>
<dbReference type="Gene3D" id="3.30.60.190">
    <property type="match status" value="1"/>
</dbReference>
<proteinExistence type="predicted"/>
<reference evidence="3" key="1">
    <citation type="submission" date="2024-06" db="UniProtKB">
        <authorList>
            <consortium name="RefSeq"/>
        </authorList>
    </citation>
    <scope>NUCLEOTIDE SEQUENCE [LARGE SCALE GENOMIC DNA]</scope>
    <source>
        <strain evidence="3">MV2-25</strain>
    </source>
</reference>
<dbReference type="FunCoup" id="A0A6I8ULX5">
    <property type="interactions" value="139"/>
</dbReference>
<evidence type="ECO:0000313" key="4">
    <source>
        <dbReference type="RefSeq" id="XP_001357513.3"/>
    </source>
</evidence>
<reference evidence="4" key="2">
    <citation type="submission" date="2025-08" db="UniProtKB">
        <authorList>
            <consortium name="RefSeq"/>
        </authorList>
    </citation>
    <scope>IDENTIFICATION</scope>
    <source>
        <strain evidence="4">MV-25-SWS-2005</strain>
        <tissue evidence="4">Whole body</tissue>
    </source>
</reference>
<dbReference type="KEGG" id="dpo:4803332"/>
<dbReference type="InterPro" id="IPR006880">
    <property type="entry name" value="INO80B_C"/>
</dbReference>
<feature type="domain" description="INO80 complex subunit B-like conserved region" evidence="2">
    <location>
        <begin position="189"/>
        <end position="263"/>
    </location>
</feature>
<sequence length="325" mass="37409">MFMIFESRNYLEIMGKVEDRRSKRSKRQKPARFASPTDSSVATNNEPPPNLAQEIQKSFPPVEHSIKREAQTRNVNIIDFVNNRTRPANTKKTVQASTSPSNAMKKIKRRRNSDTSSDEERWLNAIETGKLDDVDEELKKIKDPKLMTARQRAMYERTQDADTNMIGFVEELIALPSGYKEKEKPQTAEEIQKAALKSQKRKQQADERREKDKQKTMDRLLKKQESSKQRSGVRNKQTQKPSHPKLTYMNTIEGSYILVPPGHEFPMEAKVSRPPPPAQFCCISDCKNRKAYSCSKTNVPLCSLVCYRKHLTAAKLEQKNPNRIV</sequence>
<keyword evidence="3" id="KW-1185">Reference proteome</keyword>
<feature type="region of interest" description="Disordered" evidence="1">
    <location>
        <begin position="80"/>
        <end position="121"/>
    </location>
</feature>
<dbReference type="Pfam" id="PF04438">
    <property type="entry name" value="zf-HIT"/>
    <property type="match status" value="1"/>
</dbReference>
<dbReference type="PANTHER" id="PTHR21561">
    <property type="entry name" value="INO80 COMPLEX SUBUNIT B"/>
    <property type="match status" value="1"/>
</dbReference>